<evidence type="ECO:0000256" key="1">
    <source>
        <dbReference type="ARBA" id="ARBA00022448"/>
    </source>
</evidence>
<feature type="domain" description="ABC transporter" evidence="4">
    <location>
        <begin position="8"/>
        <end position="239"/>
    </location>
</feature>
<accession>A0A6J6HWW8</accession>
<keyword evidence="1" id="KW-0813">Transport</keyword>
<organism evidence="5">
    <name type="scientific">freshwater metagenome</name>
    <dbReference type="NCBI Taxonomy" id="449393"/>
    <lineage>
        <taxon>unclassified sequences</taxon>
        <taxon>metagenomes</taxon>
        <taxon>ecological metagenomes</taxon>
    </lineage>
</organism>
<dbReference type="GO" id="GO:0016887">
    <property type="term" value="F:ATP hydrolysis activity"/>
    <property type="evidence" value="ECO:0007669"/>
    <property type="project" value="InterPro"/>
</dbReference>
<evidence type="ECO:0000256" key="3">
    <source>
        <dbReference type="ARBA" id="ARBA00022840"/>
    </source>
</evidence>
<proteinExistence type="predicted"/>
<evidence type="ECO:0000256" key="2">
    <source>
        <dbReference type="ARBA" id="ARBA00022741"/>
    </source>
</evidence>
<dbReference type="SUPFAM" id="SSF52540">
    <property type="entry name" value="P-loop containing nucleoside triphosphate hydrolases"/>
    <property type="match status" value="1"/>
</dbReference>
<protein>
    <submittedName>
        <fullName evidence="5">Unannotated protein</fullName>
    </submittedName>
</protein>
<dbReference type="PROSITE" id="PS50893">
    <property type="entry name" value="ABC_TRANSPORTER_2"/>
    <property type="match status" value="1"/>
</dbReference>
<keyword evidence="2" id="KW-0547">Nucleotide-binding</keyword>
<evidence type="ECO:0000259" key="4">
    <source>
        <dbReference type="PROSITE" id="PS50893"/>
    </source>
</evidence>
<dbReference type="AlphaFoldDB" id="A0A6J6HWW8"/>
<dbReference type="InterPro" id="IPR003593">
    <property type="entry name" value="AAA+_ATPase"/>
</dbReference>
<dbReference type="InterPro" id="IPR003439">
    <property type="entry name" value="ABC_transporter-like_ATP-bd"/>
</dbReference>
<keyword evidence="3" id="KW-0067">ATP-binding</keyword>
<gene>
    <name evidence="5" type="ORF">UFOPK1874_00782</name>
</gene>
<dbReference type="GO" id="GO:0005524">
    <property type="term" value="F:ATP binding"/>
    <property type="evidence" value="ECO:0007669"/>
    <property type="project" value="UniProtKB-KW"/>
</dbReference>
<dbReference type="SMART" id="SM00382">
    <property type="entry name" value="AAA"/>
    <property type="match status" value="1"/>
</dbReference>
<sequence>MTNTGIVLQAIDLAVSYGDTKALSYSSFAVGAGELVAVVGPNGAGKSTMFKALAGFVDHEGDVVVHGEHCHHLERKAIAYIPQQADLDLRFPITVGEVVLAGRRRFHGRRMRATDADIANVTACLAQVDLAGMESRSLSTLSGGQVQRVLLARALAQEADVLLLDEALSGVDTRHTEELIALFANLCANGTSILVSTHDLGLVRARFSRCLAVNGRIIGDGSPDTELTGQKLEALFSHASWGQAQ</sequence>
<dbReference type="PANTHER" id="PTHR42734">
    <property type="entry name" value="METAL TRANSPORT SYSTEM ATP-BINDING PROTEIN TM_0124-RELATED"/>
    <property type="match status" value="1"/>
</dbReference>
<dbReference type="InterPro" id="IPR027417">
    <property type="entry name" value="P-loop_NTPase"/>
</dbReference>
<dbReference type="Gene3D" id="3.40.50.300">
    <property type="entry name" value="P-loop containing nucleotide triphosphate hydrolases"/>
    <property type="match status" value="1"/>
</dbReference>
<dbReference type="CDD" id="cd03235">
    <property type="entry name" value="ABC_Metallic_Cations"/>
    <property type="match status" value="1"/>
</dbReference>
<reference evidence="5" key="1">
    <citation type="submission" date="2020-05" db="EMBL/GenBank/DDBJ databases">
        <authorList>
            <person name="Chiriac C."/>
            <person name="Salcher M."/>
            <person name="Ghai R."/>
            <person name="Kavagutti S V."/>
        </authorList>
    </citation>
    <scope>NUCLEOTIDE SEQUENCE</scope>
</reference>
<dbReference type="Pfam" id="PF00005">
    <property type="entry name" value="ABC_tran"/>
    <property type="match status" value="1"/>
</dbReference>
<dbReference type="EMBL" id="CAEZUX010000082">
    <property type="protein sequence ID" value="CAB4617063.1"/>
    <property type="molecule type" value="Genomic_DNA"/>
</dbReference>
<name>A0A6J6HWW8_9ZZZZ</name>
<dbReference type="InterPro" id="IPR050153">
    <property type="entry name" value="Metal_Ion_Import_ABC"/>
</dbReference>
<evidence type="ECO:0000313" key="5">
    <source>
        <dbReference type="EMBL" id="CAB4617063.1"/>
    </source>
</evidence>